<keyword evidence="3" id="KW-1185">Reference proteome</keyword>
<dbReference type="AlphaFoldDB" id="A0A9P3G984"/>
<comment type="caution">
    <text evidence="2">The sequence shown here is derived from an EMBL/GenBank/DDBJ whole genome shotgun (WGS) entry which is preliminary data.</text>
</comment>
<evidence type="ECO:0000313" key="3">
    <source>
        <dbReference type="Proteomes" id="UP000703269"/>
    </source>
</evidence>
<evidence type="ECO:0000313" key="2">
    <source>
        <dbReference type="EMBL" id="GJE90623.1"/>
    </source>
</evidence>
<dbReference type="EMBL" id="BPQB01000017">
    <property type="protein sequence ID" value="GJE90623.1"/>
    <property type="molecule type" value="Genomic_DNA"/>
</dbReference>
<name>A0A9P3G984_9APHY</name>
<gene>
    <name evidence="2" type="ORF">PsYK624_067670</name>
</gene>
<dbReference type="InterPro" id="IPR001227">
    <property type="entry name" value="Ac_transferase_dom_sf"/>
</dbReference>
<sequence>MVPRAVAAHAALSFGNGDRLVVPAAHMRWPCAAAPHTALFNNFGTHRRPRLRCVPPRRRSRAAFESRRSATRTSRPSSACMASQRSQHSRTRRIPRPHAAPMRVDDNSEGDDDCRGRTEVRGSQCTHVAVHFAYRSAAMVPILDDLTAFAAAVLLYAPRTPVLERPRHAHALARRAPLHVYFAAHARALVQFAHDVGRSPTPPLYGPRSPSISARTRRASRIPMLCGGAAQHALAGLYISSVADDWRADFADIALAAHLTDFPAYPFAQTCFWVPVAILHKA</sequence>
<reference evidence="2 3" key="1">
    <citation type="submission" date="2021-08" db="EMBL/GenBank/DDBJ databases">
        <title>Draft Genome Sequence of Phanerochaete sordida strain YK-624.</title>
        <authorList>
            <person name="Mori T."/>
            <person name="Dohra H."/>
            <person name="Suzuki T."/>
            <person name="Kawagishi H."/>
            <person name="Hirai H."/>
        </authorList>
    </citation>
    <scope>NUCLEOTIDE SEQUENCE [LARGE SCALE GENOMIC DNA]</scope>
    <source>
        <strain evidence="2 3">YK-624</strain>
    </source>
</reference>
<dbReference type="Gene3D" id="3.40.366.10">
    <property type="entry name" value="Malonyl-Coenzyme A Acyl Carrier Protein, domain 2"/>
    <property type="match status" value="1"/>
</dbReference>
<dbReference type="GO" id="GO:0016740">
    <property type="term" value="F:transferase activity"/>
    <property type="evidence" value="ECO:0007669"/>
    <property type="project" value="InterPro"/>
</dbReference>
<dbReference type="Proteomes" id="UP000703269">
    <property type="component" value="Unassembled WGS sequence"/>
</dbReference>
<evidence type="ECO:0000256" key="1">
    <source>
        <dbReference type="SAM" id="MobiDB-lite"/>
    </source>
</evidence>
<protein>
    <submittedName>
        <fullName evidence="2">Uncharacterized protein</fullName>
    </submittedName>
</protein>
<organism evidence="2 3">
    <name type="scientific">Phanerochaete sordida</name>
    <dbReference type="NCBI Taxonomy" id="48140"/>
    <lineage>
        <taxon>Eukaryota</taxon>
        <taxon>Fungi</taxon>
        <taxon>Dikarya</taxon>
        <taxon>Basidiomycota</taxon>
        <taxon>Agaricomycotina</taxon>
        <taxon>Agaricomycetes</taxon>
        <taxon>Polyporales</taxon>
        <taxon>Phanerochaetaceae</taxon>
        <taxon>Phanerochaete</taxon>
    </lineage>
</organism>
<proteinExistence type="predicted"/>
<dbReference type="OrthoDB" id="329835at2759"/>
<accession>A0A9P3G984</accession>
<feature type="region of interest" description="Disordered" evidence="1">
    <location>
        <begin position="56"/>
        <end position="118"/>
    </location>
</feature>
<feature type="compositionally biased region" description="Basic residues" evidence="1">
    <location>
        <begin position="87"/>
        <end position="96"/>
    </location>
</feature>